<dbReference type="AlphaFoldDB" id="A0A2C6DMZ7"/>
<proteinExistence type="predicted"/>
<gene>
    <name evidence="1" type="ORF">CRN84_12945</name>
</gene>
<protein>
    <submittedName>
        <fullName evidence="1">Uncharacterized protein</fullName>
    </submittedName>
</protein>
<evidence type="ECO:0000313" key="1">
    <source>
        <dbReference type="EMBL" id="PHI30181.1"/>
    </source>
</evidence>
<organism evidence="1 2">
    <name type="scientific">Budvicia aquatica</name>
    <dbReference type="NCBI Taxonomy" id="82979"/>
    <lineage>
        <taxon>Bacteria</taxon>
        <taxon>Pseudomonadati</taxon>
        <taxon>Pseudomonadota</taxon>
        <taxon>Gammaproteobacteria</taxon>
        <taxon>Enterobacterales</taxon>
        <taxon>Budviciaceae</taxon>
        <taxon>Budvicia</taxon>
    </lineage>
</organism>
<dbReference type="Proteomes" id="UP000224974">
    <property type="component" value="Unassembled WGS sequence"/>
</dbReference>
<name>A0A2C6DMZ7_9GAMM</name>
<reference evidence="2" key="1">
    <citation type="submission" date="2017-09" db="EMBL/GenBank/DDBJ databases">
        <title>FDA dAtabase for Regulatory Grade micrObial Sequences (FDA-ARGOS): Supporting development and validation of Infectious Disease Dx tests.</title>
        <authorList>
            <person name="Minogue T."/>
            <person name="Wolcott M."/>
            <person name="Wasieloski L."/>
            <person name="Aguilar W."/>
            <person name="Moore D."/>
            <person name="Tallon L."/>
            <person name="Sadzewicz L."/>
            <person name="Ott S."/>
            <person name="Zhao X."/>
            <person name="Nagaraj S."/>
            <person name="Vavikolanu K."/>
            <person name="Aluvathingal J."/>
            <person name="Nadendla S."/>
            <person name="Sichtig H."/>
        </authorList>
    </citation>
    <scope>NUCLEOTIDE SEQUENCE [LARGE SCALE GENOMIC DNA]</scope>
    <source>
        <strain evidence="2">FDAARGOS_387</strain>
    </source>
</reference>
<comment type="caution">
    <text evidence="1">The sequence shown here is derived from an EMBL/GenBank/DDBJ whole genome shotgun (WGS) entry which is preliminary data.</text>
</comment>
<dbReference type="EMBL" id="PDDX01000001">
    <property type="protein sequence ID" value="PHI30181.1"/>
    <property type="molecule type" value="Genomic_DNA"/>
</dbReference>
<keyword evidence="2" id="KW-1185">Reference proteome</keyword>
<accession>A0A2C6DMZ7</accession>
<evidence type="ECO:0000313" key="2">
    <source>
        <dbReference type="Proteomes" id="UP000224974"/>
    </source>
</evidence>
<sequence length="109" mass="12663">MDEGCIVFNETEGIDTDKHYIAWINANKNGYVLSIPKNYRTISKLFLSKTTRIHRVNCYLISKYSKFQQSSSFTGKKYFKICSTNQSDLTQKAIHITGLFMIEKCRCMN</sequence>